<feature type="compositionally biased region" description="Polar residues" evidence="2">
    <location>
        <begin position="794"/>
        <end position="804"/>
    </location>
</feature>
<keyword evidence="3" id="KW-0812">Transmembrane</keyword>
<feature type="region of interest" description="Disordered" evidence="2">
    <location>
        <begin position="917"/>
        <end position="960"/>
    </location>
</feature>
<feature type="compositionally biased region" description="Polar residues" evidence="2">
    <location>
        <begin position="708"/>
        <end position="724"/>
    </location>
</feature>
<dbReference type="InterPro" id="IPR049038">
    <property type="entry name" value="ADAM10_Cys-rich"/>
</dbReference>
<feature type="compositionally biased region" description="Low complexity" evidence="2">
    <location>
        <begin position="691"/>
        <end position="702"/>
    </location>
</feature>
<evidence type="ECO:0000256" key="1">
    <source>
        <dbReference type="PROSITE-ProRule" id="PRU00068"/>
    </source>
</evidence>
<dbReference type="Pfam" id="PF21299">
    <property type="entry name" value="ADAM10_Cys-rich"/>
    <property type="match status" value="1"/>
</dbReference>
<evidence type="ECO:0000313" key="5">
    <source>
        <dbReference type="EMBL" id="SSX33593.1"/>
    </source>
</evidence>
<dbReference type="Pfam" id="PF00200">
    <property type="entry name" value="Disintegrin"/>
    <property type="match status" value="1"/>
</dbReference>
<evidence type="ECO:0000256" key="3">
    <source>
        <dbReference type="SAM" id="Phobius"/>
    </source>
</evidence>
<feature type="compositionally biased region" description="Polar residues" evidence="2">
    <location>
        <begin position="508"/>
        <end position="527"/>
    </location>
</feature>
<dbReference type="Gene3D" id="4.10.70.10">
    <property type="entry name" value="Disintegrin domain"/>
    <property type="match status" value="1"/>
</dbReference>
<dbReference type="GO" id="GO:0007219">
    <property type="term" value="P:Notch signaling pathway"/>
    <property type="evidence" value="ECO:0007669"/>
    <property type="project" value="TreeGrafter"/>
</dbReference>
<keyword evidence="3" id="KW-1133">Transmembrane helix</keyword>
<dbReference type="PROSITE" id="PS50214">
    <property type="entry name" value="DISINTEGRIN_2"/>
    <property type="match status" value="1"/>
</dbReference>
<dbReference type="PANTHER" id="PTHR45702:SF3">
    <property type="entry name" value="KUZBANIAN-LIKE, ISOFORM A"/>
    <property type="match status" value="1"/>
</dbReference>
<dbReference type="OMA" id="ASVANIM"/>
<accession>A0A336MY30</accession>
<dbReference type="SUPFAM" id="SSF57552">
    <property type="entry name" value="Blood coagulation inhibitor (disintegrin)"/>
    <property type="match status" value="1"/>
</dbReference>
<feature type="region of interest" description="Disordered" evidence="2">
    <location>
        <begin position="690"/>
        <end position="903"/>
    </location>
</feature>
<dbReference type="InterPro" id="IPR036436">
    <property type="entry name" value="Disintegrin_dom_sf"/>
</dbReference>
<dbReference type="Gene3D" id="3.40.390.10">
    <property type="entry name" value="Collagenase (Catalytic Domain)"/>
    <property type="match status" value="1"/>
</dbReference>
<feature type="transmembrane region" description="Helical" evidence="3">
    <location>
        <begin position="264"/>
        <end position="286"/>
    </location>
</feature>
<protein>
    <submittedName>
        <fullName evidence="5">CSON006671 protein</fullName>
    </submittedName>
</protein>
<comment type="caution">
    <text evidence="1">Lacks conserved residue(s) required for the propagation of feature annotation.</text>
</comment>
<dbReference type="VEuPathDB" id="VectorBase:CSON006671"/>
<dbReference type="SMART" id="SM00050">
    <property type="entry name" value="DISIN"/>
    <property type="match status" value="1"/>
</dbReference>
<feature type="compositionally biased region" description="Polar residues" evidence="2">
    <location>
        <begin position="887"/>
        <end position="902"/>
    </location>
</feature>
<feature type="region of interest" description="Disordered" evidence="2">
    <location>
        <begin position="655"/>
        <end position="674"/>
    </location>
</feature>
<feature type="region of interest" description="Disordered" evidence="2">
    <location>
        <begin position="572"/>
        <end position="645"/>
    </location>
</feature>
<name>A0A336MY30_CULSO</name>
<feature type="region of interest" description="Disordered" evidence="2">
    <location>
        <begin position="329"/>
        <end position="367"/>
    </location>
</feature>
<feature type="compositionally biased region" description="Polar residues" evidence="2">
    <location>
        <begin position="841"/>
        <end position="860"/>
    </location>
</feature>
<proteinExistence type="predicted"/>
<dbReference type="EMBL" id="UFQT01002505">
    <property type="protein sequence ID" value="SSX33593.1"/>
    <property type="molecule type" value="Genomic_DNA"/>
</dbReference>
<feature type="compositionally biased region" description="Basic and acidic residues" evidence="2">
    <location>
        <begin position="588"/>
        <end position="601"/>
    </location>
</feature>
<feature type="region of interest" description="Disordered" evidence="2">
    <location>
        <begin position="508"/>
        <end position="539"/>
    </location>
</feature>
<feature type="compositionally biased region" description="Polar residues" evidence="2">
    <location>
        <begin position="350"/>
        <end position="367"/>
    </location>
</feature>
<feature type="compositionally biased region" description="Polar residues" evidence="2">
    <location>
        <begin position="765"/>
        <end position="786"/>
    </location>
</feature>
<gene>
    <name evidence="5" type="primary">CSON006671</name>
</gene>
<dbReference type="InterPro" id="IPR051489">
    <property type="entry name" value="ADAM_Metalloproteinase"/>
</dbReference>
<feature type="compositionally biased region" description="Low complexity" evidence="2">
    <location>
        <begin position="730"/>
        <end position="744"/>
    </location>
</feature>
<dbReference type="GO" id="GO:0005886">
    <property type="term" value="C:plasma membrane"/>
    <property type="evidence" value="ECO:0007669"/>
    <property type="project" value="TreeGrafter"/>
</dbReference>
<dbReference type="PANTHER" id="PTHR45702">
    <property type="entry name" value="ADAM10/ADAM17 METALLOPEPTIDASE FAMILY MEMBER"/>
    <property type="match status" value="1"/>
</dbReference>
<dbReference type="InterPro" id="IPR024079">
    <property type="entry name" value="MetalloPept_cat_dom_sf"/>
</dbReference>
<dbReference type="GO" id="GO:0004222">
    <property type="term" value="F:metalloendopeptidase activity"/>
    <property type="evidence" value="ECO:0007669"/>
    <property type="project" value="TreeGrafter"/>
</dbReference>
<evidence type="ECO:0000256" key="2">
    <source>
        <dbReference type="SAM" id="MobiDB-lite"/>
    </source>
</evidence>
<feature type="compositionally biased region" description="Polar residues" evidence="2">
    <location>
        <begin position="629"/>
        <end position="643"/>
    </location>
</feature>
<feature type="domain" description="Disintegrin" evidence="4">
    <location>
        <begin position="44"/>
        <end position="140"/>
    </location>
</feature>
<feature type="compositionally biased region" description="Basic residues" evidence="2">
    <location>
        <begin position="808"/>
        <end position="821"/>
    </location>
</feature>
<keyword evidence="3" id="KW-0472">Membrane</keyword>
<dbReference type="GO" id="GO:0006509">
    <property type="term" value="P:membrane protein ectodomain proteolysis"/>
    <property type="evidence" value="ECO:0007669"/>
    <property type="project" value="TreeGrafter"/>
</dbReference>
<reference evidence="5" key="1">
    <citation type="submission" date="2018-07" db="EMBL/GenBank/DDBJ databases">
        <authorList>
            <person name="Quirk P.G."/>
            <person name="Krulwich T.A."/>
        </authorList>
    </citation>
    <scope>NUCLEOTIDE SEQUENCE</scope>
</reference>
<dbReference type="InterPro" id="IPR001762">
    <property type="entry name" value="Disintegrin_dom"/>
</dbReference>
<evidence type="ECO:0000259" key="4">
    <source>
        <dbReference type="PROSITE" id="PS50214"/>
    </source>
</evidence>
<feature type="compositionally biased region" description="Low complexity" evidence="2">
    <location>
        <begin position="660"/>
        <end position="674"/>
    </location>
</feature>
<sequence>MFARATSGDKRNNNKFSSCSLRAIEPVLNAKARSAKGCFTEPQQSICGNGVVEEGEQCDCGWEEDCKDSCCYPMSRHPRKGEKPCTLTPRASCSPSQGPCCTNVCTLKLGDKCRDDNGCRDPSYCDGNAPQCPPSVNKPNKTICNNEFVCYMGECTGSICLAYGLESCQCIAGPGDNKTKACDLCCKEPGENKQCKSSRDWNEPPFDVPDMFAKAGTPCNDYNGYCDVFHICREVDPSGPLATLRKLLLSDESIASFKMLIVKYWYLAVLIFISIIAASVLALKYFGKRSNLKLKNVTIIHSTTAEAIRLFEENNGMIVHTAVRKKVPLKKKVRSGNTKKPSKSHLGAKNKSSATTKDTPTSQIPSTSIKPVQTVVTAGNVSSSVNTTSVLTSPVQVPAITTKRSSNVIDHSRKLLKKKKRNVPSTPNETVTGGKENSSALKSFKKYNNKKKLKQEIIDYSGRTENHTNTFGKVQKWLMDNPLVTSTPAPTQINHTTHVGKIINKSQSTPEGFVSQTTNQQPQSHLLQRSPKKTKVKTKSVGNINEKVKLQVVYKPPFKFSLKLSKNENNVKTQVVSGARNKNTRKGRIGDMKRPGLRDEPTSPSGPNQKRRSAILVRSAVDPIPTSPPSHKSSEPTYETLNPKTKDPAYENLQLMNNKSPNTSGPGTTSTPINTATFRISKSASGSALLNNKPSVQVSSNPNPSPILQHNSRNQPSPSSQHSFNKYVHNNNSSSKGSSINNLNQVSGHSRRSSLSNNLSKQYFGGSSQNLTRSSTTNLTKANRNSFHIKPQNYELSRSSTTNLTKDHHGHQKHHGSHANLRRGSTDDLPGKGIYGRSRKNSTSSRQNMSRTSSNTNLAKQNRHHGSSNNIPRANIGKSSPPYEMQRQISLQHQPKTTTSNATRDHHQFFHSRPHTAACDTTDQKQFEWPKSLSSLERRPKDEPLPSDMEVMLSDVENLR</sequence>
<dbReference type="AlphaFoldDB" id="A0A336MY30"/>
<organism evidence="5">
    <name type="scientific">Culicoides sonorensis</name>
    <name type="common">Biting midge</name>
    <dbReference type="NCBI Taxonomy" id="179676"/>
    <lineage>
        <taxon>Eukaryota</taxon>
        <taxon>Metazoa</taxon>
        <taxon>Ecdysozoa</taxon>
        <taxon>Arthropoda</taxon>
        <taxon>Hexapoda</taxon>
        <taxon>Insecta</taxon>
        <taxon>Pterygota</taxon>
        <taxon>Neoptera</taxon>
        <taxon>Endopterygota</taxon>
        <taxon>Diptera</taxon>
        <taxon>Nematocera</taxon>
        <taxon>Chironomoidea</taxon>
        <taxon>Ceratopogonidae</taxon>
        <taxon>Ceratopogoninae</taxon>
        <taxon>Culicoides</taxon>
        <taxon>Monoculicoides</taxon>
    </lineage>
</organism>